<dbReference type="Proteomes" id="UP000799755">
    <property type="component" value="Unassembled WGS sequence"/>
</dbReference>
<name>A0ACB6R5V8_9PLEO</name>
<gene>
    <name evidence="1" type="ORF">BDR25DRAFT_279903</name>
</gene>
<sequence>MPSLKVIALISGGKDSLFSILHCLANGHEVVALANLHPPTHLTDSSSTDDDLNSYMYQTVGHSIIPLYETALDIPLYRQEISGSAVNTERDYSIPSPSVEEGDDETESLIPLLKKVLATRPDANAVSTGAILSTYQRTRIESVALRLGLVPLSYLWQYPFLPPYSQSALLHDMATVGQDARIIKVASGGLDQSFLWENVADEKTVARLSKAVGRFGENGDGAVLGEGGEFETLAIDGPRLLWKGRIEVEGDGVVGGDGGEAIWKAGKARVVRKEEEVGTGLKALRIPDMWDVEFKRVLDGIDDKQYVGMPGTTPVQSNPPTTYTTFTLPTNQNSSMSSTLLFSNLTSPSDPSKPLDPIAQIESIIATLRSHLASHNLASSSIVHTTLLLRSISLFPLLNPIYSTLFPNPNPPSRVTVACGPTMPSGVAVMLSAIISKTSPRKGLHVQGRSYWAPANIGPYSQAISIPLNPPATHVSEDQDTDEEIPSETDAKCEVVYVAGQIPLIPASMEALDSGFKEQAVLALQHLWRVGRAVNVRWWTVGVAYISGCSAAEARERVRVAQMVWRGIHEQTLQQNEEEEGDGEGADEAIDPWDAKNRTGMIKQNLSDTTLRSRIPDREVVKGKAVLLPPVFVVQVEELPRDVDIEWWSVGLSIPSTCHIKTHTQSTELPGYVIDVRTPTSTSDSTSAYCTIAKFYCVEIDDLSMAWIDLWRVVMGALGDENLGWDHCTLFAGPELGRRMRGNDNCGIVDEGLQWVPCQKVWGKEGKDIEGVLVGRAGVLGRHLDT</sequence>
<evidence type="ECO:0000313" key="2">
    <source>
        <dbReference type="Proteomes" id="UP000799755"/>
    </source>
</evidence>
<comment type="caution">
    <text evidence="1">The sequence shown here is derived from an EMBL/GenBank/DDBJ whole genome shotgun (WGS) entry which is preliminary data.</text>
</comment>
<keyword evidence="2" id="KW-1185">Reference proteome</keyword>
<dbReference type="EMBL" id="MU003497">
    <property type="protein sequence ID" value="KAF2474556.1"/>
    <property type="molecule type" value="Genomic_DNA"/>
</dbReference>
<evidence type="ECO:0000313" key="1">
    <source>
        <dbReference type="EMBL" id="KAF2474556.1"/>
    </source>
</evidence>
<proteinExistence type="predicted"/>
<protein>
    <submittedName>
        <fullName evidence="1">Adenine nucleotide alpha hydrolases-like protein</fullName>
    </submittedName>
</protein>
<reference evidence="1" key="1">
    <citation type="journal article" date="2020" name="Stud. Mycol.">
        <title>101 Dothideomycetes genomes: a test case for predicting lifestyles and emergence of pathogens.</title>
        <authorList>
            <person name="Haridas S."/>
            <person name="Albert R."/>
            <person name="Binder M."/>
            <person name="Bloem J."/>
            <person name="Labutti K."/>
            <person name="Salamov A."/>
            <person name="Andreopoulos B."/>
            <person name="Baker S."/>
            <person name="Barry K."/>
            <person name="Bills G."/>
            <person name="Bluhm B."/>
            <person name="Cannon C."/>
            <person name="Castanera R."/>
            <person name="Culley D."/>
            <person name="Daum C."/>
            <person name="Ezra D."/>
            <person name="Gonzalez J."/>
            <person name="Henrissat B."/>
            <person name="Kuo A."/>
            <person name="Liang C."/>
            <person name="Lipzen A."/>
            <person name="Lutzoni F."/>
            <person name="Magnuson J."/>
            <person name="Mondo S."/>
            <person name="Nolan M."/>
            <person name="Ohm R."/>
            <person name="Pangilinan J."/>
            <person name="Park H.-J."/>
            <person name="Ramirez L."/>
            <person name="Alfaro M."/>
            <person name="Sun H."/>
            <person name="Tritt A."/>
            <person name="Yoshinaga Y."/>
            <person name="Zwiers L.-H."/>
            <person name="Turgeon B."/>
            <person name="Goodwin S."/>
            <person name="Spatafora J."/>
            <person name="Crous P."/>
            <person name="Grigoriev I."/>
        </authorList>
    </citation>
    <scope>NUCLEOTIDE SEQUENCE</scope>
    <source>
        <strain evidence="1">ATCC 200398</strain>
    </source>
</reference>
<accession>A0ACB6R5V8</accession>
<organism evidence="1 2">
    <name type="scientific">Lindgomyces ingoldianus</name>
    <dbReference type="NCBI Taxonomy" id="673940"/>
    <lineage>
        <taxon>Eukaryota</taxon>
        <taxon>Fungi</taxon>
        <taxon>Dikarya</taxon>
        <taxon>Ascomycota</taxon>
        <taxon>Pezizomycotina</taxon>
        <taxon>Dothideomycetes</taxon>
        <taxon>Pleosporomycetidae</taxon>
        <taxon>Pleosporales</taxon>
        <taxon>Lindgomycetaceae</taxon>
        <taxon>Lindgomyces</taxon>
    </lineage>
</organism>